<dbReference type="Pfam" id="PF00032">
    <property type="entry name" value="Cytochrom_B_C"/>
    <property type="match status" value="1"/>
</dbReference>
<accession>Q6UVN5</accession>
<keyword evidence="7 20" id="KW-0679">Respiratory chain</keyword>
<dbReference type="InterPro" id="IPR016174">
    <property type="entry name" value="Di-haem_cyt_TM"/>
</dbReference>
<dbReference type="InterPro" id="IPR005798">
    <property type="entry name" value="Cyt_b/b6_C"/>
</dbReference>
<feature type="transmembrane region" description="Helical" evidence="20">
    <location>
        <begin position="140"/>
        <end position="158"/>
    </location>
</feature>
<evidence type="ECO:0000256" key="5">
    <source>
        <dbReference type="ARBA" id="ARBA00022448"/>
    </source>
</evidence>
<dbReference type="InterPro" id="IPR030689">
    <property type="entry name" value="Cytochrome_b"/>
</dbReference>
<evidence type="ECO:0000256" key="10">
    <source>
        <dbReference type="ARBA" id="ARBA00022792"/>
    </source>
</evidence>
<dbReference type="SUPFAM" id="SSF81342">
    <property type="entry name" value="Transmembrane di-heme cytochromes"/>
    <property type="match status" value="1"/>
</dbReference>
<feature type="binding site" description="axial binding residue" evidence="19">
    <location>
        <position position="182"/>
    </location>
    <ligand>
        <name>heme b</name>
        <dbReference type="ChEBI" id="CHEBI:60344"/>
        <label>b562</label>
    </ligand>
    <ligandPart>
        <name>Fe</name>
        <dbReference type="ChEBI" id="CHEBI:18248"/>
    </ligandPart>
</feature>
<evidence type="ECO:0000256" key="14">
    <source>
        <dbReference type="ARBA" id="ARBA00023075"/>
    </source>
</evidence>
<feature type="transmembrane region" description="Helical" evidence="20">
    <location>
        <begin position="113"/>
        <end position="133"/>
    </location>
</feature>
<dbReference type="GO" id="GO:0005743">
    <property type="term" value="C:mitochondrial inner membrane"/>
    <property type="evidence" value="ECO:0007669"/>
    <property type="project" value="UniProtKB-SubCell"/>
</dbReference>
<keyword evidence="10" id="KW-0999">Mitochondrion inner membrane</keyword>
<keyword evidence="12 20" id="KW-1133">Transmembrane helix</keyword>
<keyword evidence="8 20" id="KW-0812">Transmembrane</keyword>
<comment type="cofactor">
    <cofactor evidence="19">
        <name>heme</name>
        <dbReference type="ChEBI" id="CHEBI:30413"/>
    </cofactor>
    <text evidence="19">Binds 2 heme groups non-covalently.</text>
</comment>
<dbReference type="SUPFAM" id="SSF81648">
    <property type="entry name" value="a domain/subunit of cytochrome bc1 complex (Ubiquinol-cytochrome c reductase)"/>
    <property type="match status" value="1"/>
</dbReference>
<evidence type="ECO:0000256" key="7">
    <source>
        <dbReference type="ARBA" id="ARBA00022660"/>
    </source>
</evidence>
<evidence type="ECO:0000256" key="2">
    <source>
        <dbReference type="ARBA" id="ARBA00004448"/>
    </source>
</evidence>
<dbReference type="InterPro" id="IPR048260">
    <property type="entry name" value="Cytochrome_b_C_euk/bac"/>
</dbReference>
<evidence type="ECO:0000259" key="21">
    <source>
        <dbReference type="PROSITE" id="PS51002"/>
    </source>
</evidence>
<feature type="binding site" description="axial binding residue" evidence="19">
    <location>
        <position position="97"/>
    </location>
    <ligand>
        <name>heme b</name>
        <dbReference type="ChEBI" id="CHEBI:60344"/>
        <label>b566</label>
    </ligand>
    <ligandPart>
        <name>Fe</name>
        <dbReference type="ChEBI" id="CHEBI:18248"/>
    </ligandPart>
</feature>
<dbReference type="AlphaFoldDB" id="Q6UVN5"/>
<dbReference type="GO" id="GO:0008121">
    <property type="term" value="F:quinol-cytochrome-c reductase activity"/>
    <property type="evidence" value="ECO:0007669"/>
    <property type="project" value="InterPro"/>
</dbReference>
<dbReference type="EMBL" id="AY359273">
    <property type="protein sequence ID" value="AAR06162.1"/>
    <property type="molecule type" value="Genomic_DNA"/>
</dbReference>
<comment type="similarity">
    <text evidence="17 20">Belongs to the cytochrome b family.</text>
</comment>
<feature type="transmembrane region" description="Helical" evidence="20">
    <location>
        <begin position="178"/>
        <end position="200"/>
    </location>
</feature>
<dbReference type="GO" id="GO:0006122">
    <property type="term" value="P:mitochondrial electron transport, ubiquinol to cytochrome c"/>
    <property type="evidence" value="ECO:0007669"/>
    <property type="project" value="TreeGrafter"/>
</dbReference>
<feature type="transmembrane region" description="Helical" evidence="20">
    <location>
        <begin position="229"/>
        <end position="247"/>
    </location>
</feature>
<dbReference type="PANTHER" id="PTHR19271:SF16">
    <property type="entry name" value="CYTOCHROME B"/>
    <property type="match status" value="1"/>
</dbReference>
<feature type="binding site" evidence="18">
    <location>
        <position position="201"/>
    </location>
    <ligand>
        <name>a ubiquinone</name>
        <dbReference type="ChEBI" id="CHEBI:16389"/>
    </ligand>
</feature>
<comment type="subcellular location">
    <subcellularLocation>
        <location evidence="2">Mitochondrion inner membrane</location>
        <topology evidence="2">Multi-pass membrane protein</topology>
    </subcellularLocation>
</comment>
<evidence type="ECO:0000256" key="17">
    <source>
        <dbReference type="ARBA" id="ARBA00061233"/>
    </source>
</evidence>
<dbReference type="PANTHER" id="PTHR19271">
    <property type="entry name" value="CYTOCHROME B"/>
    <property type="match status" value="1"/>
</dbReference>
<feature type="domain" description="Cytochrome b/b6 C-terminal region profile" evidence="22">
    <location>
        <begin position="210"/>
        <end position="378"/>
    </location>
</feature>
<evidence type="ECO:0000256" key="1">
    <source>
        <dbReference type="ARBA" id="ARBA00002566"/>
    </source>
</evidence>
<feature type="binding site" description="axial binding residue" evidence="19">
    <location>
        <position position="83"/>
    </location>
    <ligand>
        <name>heme b</name>
        <dbReference type="ChEBI" id="CHEBI:60344"/>
        <label>b562</label>
    </ligand>
    <ligandPart>
        <name>Fe</name>
        <dbReference type="ChEBI" id="CHEBI:18248"/>
    </ligandPart>
</feature>
<reference evidence="23" key="1">
    <citation type="journal article" date="2003" name="C. R. Biol.">
        <title>Status of the so-called African pygmy elephant (Loxodonta pumilio (NOACK 1906)): phylogeny of cytochrome b and mitochondrial control region sequences.</title>
        <authorList>
            <person name="Debruyne R."/>
            <person name="Van Holt A."/>
            <person name="Barriel V."/>
            <person name="Tassy P."/>
        </authorList>
    </citation>
    <scope>NUCLEOTIDE SEQUENCE</scope>
    <source>
        <strain evidence="23">C6</strain>
        <tissue evidence="23">Bone</tissue>
    </source>
</reference>
<keyword evidence="5 20" id="KW-0813">Transport</keyword>
<feature type="domain" description="Cytochrome b/b6 N-terminal region profile" evidence="21">
    <location>
        <begin position="1"/>
        <end position="209"/>
    </location>
</feature>
<evidence type="ECO:0000256" key="6">
    <source>
        <dbReference type="ARBA" id="ARBA00022617"/>
    </source>
</evidence>
<dbReference type="GO" id="GO:0046872">
    <property type="term" value="F:metal ion binding"/>
    <property type="evidence" value="ECO:0007669"/>
    <property type="project" value="UniProtKB-UniRule"/>
</dbReference>
<reference evidence="23" key="2">
    <citation type="journal article" date="2005" name="Cladistics">
        <title>A case study of apparent conflict between molecular phylogenies: the interrelationships of African elephants.</title>
        <authorList>
            <person name="Debruyne R."/>
        </authorList>
    </citation>
    <scope>NUCLEOTIDE SEQUENCE</scope>
    <source>
        <strain evidence="23">C6</strain>
        <tissue evidence="23">Bone</tissue>
    </source>
</reference>
<feature type="transmembrane region" description="Helical" evidence="20">
    <location>
        <begin position="345"/>
        <end position="369"/>
    </location>
</feature>
<evidence type="ECO:0000256" key="13">
    <source>
        <dbReference type="ARBA" id="ARBA00023004"/>
    </source>
</evidence>
<keyword evidence="13 19" id="KW-0408">Iron</keyword>
<dbReference type="InterPro" id="IPR005797">
    <property type="entry name" value="Cyt_b/b6_N"/>
</dbReference>
<evidence type="ECO:0000313" key="23">
    <source>
        <dbReference type="EMBL" id="AAR06162.1"/>
    </source>
</evidence>
<feature type="transmembrane region" description="Helical" evidence="20">
    <location>
        <begin position="77"/>
        <end position="98"/>
    </location>
</feature>
<sequence length="378" mass="42921">MTHIRKSYPLLKIINKSFIDLPTPSNISAWWNFGSLLGACLITQILTGLFLAMHYTPDTMTAFSSMSHICRDVNYGWIIRQLHSNGASIFFLCLYTHIGRNIYYGSYLYSETWNTGIMLLLITMATAFMGYVLPWGQMSFWGATVITNLFSAIPYIGTNLVEWIWGGFSVDKATLNRFFALHFILPFTMTALAGVHLTFLHETGSNNPLGLISDSDKIPFHPYYTIKDFLGLLILILLLLLLALLSPDMLGDPDYYMPADPLNTPLHIKPEWYFLFAYAILRSVPNKLGGVLALFLSILILGLMPLLHTSKYRSMMLRPLSQILFWTLTMDLLMLTWIGSQPVEYPYIIIGQMASILYFSIILAFLPIAGMIENYLIK</sequence>
<feature type="transmembrane region" description="Helical" evidence="20">
    <location>
        <begin position="288"/>
        <end position="307"/>
    </location>
</feature>
<feature type="binding site" description="axial binding residue" evidence="19">
    <location>
        <position position="196"/>
    </location>
    <ligand>
        <name>heme b</name>
        <dbReference type="ChEBI" id="CHEBI:60344"/>
        <label>b566</label>
    </ligand>
    <ligandPart>
        <name>Fe</name>
        <dbReference type="ChEBI" id="CHEBI:18248"/>
    </ligandPart>
</feature>
<comment type="subunit">
    <text evidence="3">The cytochrome bc1 complex contains 11 subunits: 3 respiratory subunits (MT-CYB, CYC1 and UQCRFS1), 2 core proteins (UQCRC1 and UQCRC2) and 6 low-molecular weight proteins (UQCRH/QCR6, UQCRB/QCR7, UQCRQ/QCR8, UQCR10/QCR9, UQCR11/QCR10 and a cleavage product of UQCRFS1). This cytochrome bc1 complex then forms a dimer.</text>
</comment>
<evidence type="ECO:0000256" key="18">
    <source>
        <dbReference type="PIRSR" id="PIRSR038885-1"/>
    </source>
</evidence>
<dbReference type="GO" id="GO:0016491">
    <property type="term" value="F:oxidoreductase activity"/>
    <property type="evidence" value="ECO:0007669"/>
    <property type="project" value="UniProtKB-UniRule"/>
</dbReference>
<dbReference type="Gene3D" id="1.20.810.10">
    <property type="entry name" value="Cytochrome Bc1 Complex, Chain C"/>
    <property type="match status" value="1"/>
</dbReference>
<evidence type="ECO:0000256" key="9">
    <source>
        <dbReference type="ARBA" id="ARBA00022723"/>
    </source>
</evidence>
<comment type="cofactor">
    <cofactor evidence="20">
        <name>heme b</name>
        <dbReference type="ChEBI" id="CHEBI:60344"/>
    </cofactor>
    <text evidence="20">Binds 2 heme groups non-covalently.</text>
</comment>
<keyword evidence="9 19" id="KW-0479">Metal-binding</keyword>
<evidence type="ECO:0000256" key="16">
    <source>
        <dbReference type="ARBA" id="ARBA00023136"/>
    </source>
</evidence>
<evidence type="ECO:0000256" key="12">
    <source>
        <dbReference type="ARBA" id="ARBA00022989"/>
    </source>
</evidence>
<dbReference type="InterPro" id="IPR048259">
    <property type="entry name" value="Cytochrome_b_N_euk/bac"/>
</dbReference>
<comment type="function">
    <text evidence="1 20">Component of the ubiquinol-cytochrome c reductase complex (complex III or cytochrome b-c1 complex) that is part of the mitochondrial respiratory chain. The b-c1 complex mediates electron transfer from ubiquinol to cytochrome c. Contributes to the generation of a proton gradient across the mitochondrial membrane that is then used for ATP synthesis.</text>
</comment>
<dbReference type="FunFam" id="1.20.810.10:FF:000002">
    <property type="entry name" value="Cytochrome b"/>
    <property type="match status" value="1"/>
</dbReference>
<proteinExistence type="inferred from homology"/>
<dbReference type="CDD" id="cd00290">
    <property type="entry name" value="cytochrome_b_C"/>
    <property type="match status" value="1"/>
</dbReference>
<keyword evidence="15 20" id="KW-0496">Mitochondrion</keyword>
<evidence type="ECO:0000256" key="15">
    <source>
        <dbReference type="ARBA" id="ARBA00023128"/>
    </source>
</evidence>
<evidence type="ECO:0000256" key="19">
    <source>
        <dbReference type="PIRSR" id="PIRSR038885-2"/>
    </source>
</evidence>
<keyword evidence="14" id="KW-0830">Ubiquinone</keyword>
<evidence type="ECO:0000256" key="4">
    <source>
        <dbReference type="ARBA" id="ARBA00013531"/>
    </source>
</evidence>
<keyword evidence="16 20" id="KW-0472">Membrane</keyword>
<dbReference type="PIRSF" id="PIRSF038885">
    <property type="entry name" value="COB"/>
    <property type="match status" value="1"/>
</dbReference>
<evidence type="ECO:0000256" key="8">
    <source>
        <dbReference type="ARBA" id="ARBA00022692"/>
    </source>
</evidence>
<evidence type="ECO:0000256" key="20">
    <source>
        <dbReference type="RuleBase" id="RU362117"/>
    </source>
</evidence>
<dbReference type="Pfam" id="PF00033">
    <property type="entry name" value="Cytochrome_B"/>
    <property type="match status" value="1"/>
</dbReference>
<keyword evidence="11 20" id="KW-0249">Electron transport</keyword>
<evidence type="ECO:0000256" key="11">
    <source>
        <dbReference type="ARBA" id="ARBA00022982"/>
    </source>
</evidence>
<name>Q6UVN5_LOXCY</name>
<geneLocation type="mitochondrion" evidence="23"/>
<dbReference type="GO" id="GO:0045275">
    <property type="term" value="C:respiratory chain complex III"/>
    <property type="evidence" value="ECO:0007669"/>
    <property type="project" value="InterPro"/>
</dbReference>
<dbReference type="PROSITE" id="PS51003">
    <property type="entry name" value="CYTB_CTER"/>
    <property type="match status" value="1"/>
</dbReference>
<keyword evidence="6 19" id="KW-0349">Heme</keyword>
<evidence type="ECO:0000256" key="3">
    <source>
        <dbReference type="ARBA" id="ARBA00011088"/>
    </source>
</evidence>
<feature type="transmembrane region" description="Helical" evidence="20">
    <location>
        <begin position="319"/>
        <end position="339"/>
    </location>
</feature>
<evidence type="ECO:0000259" key="22">
    <source>
        <dbReference type="PROSITE" id="PS51003"/>
    </source>
</evidence>
<dbReference type="PROSITE" id="PS51002">
    <property type="entry name" value="CYTB_NTER"/>
    <property type="match status" value="1"/>
</dbReference>
<organism evidence="23">
    <name type="scientific">Loxodonta cyclotis</name>
    <name type="common">African forest elephant</name>
    <dbReference type="NCBI Taxonomy" id="99490"/>
    <lineage>
        <taxon>Eukaryota</taxon>
        <taxon>Metazoa</taxon>
        <taxon>Chordata</taxon>
        <taxon>Craniata</taxon>
        <taxon>Vertebrata</taxon>
        <taxon>Euteleostomi</taxon>
        <taxon>Mammalia</taxon>
        <taxon>Eutheria</taxon>
        <taxon>Afrotheria</taxon>
        <taxon>Proboscidea</taxon>
        <taxon>Elephantidae</taxon>
        <taxon>Loxodonta</taxon>
    </lineage>
</organism>
<dbReference type="InterPro" id="IPR027387">
    <property type="entry name" value="Cytb/b6-like_sf"/>
</dbReference>
<protein>
    <recommendedName>
        <fullName evidence="4 20">Cytochrome b</fullName>
    </recommendedName>
</protein>
<feature type="transmembrane region" description="Helical" evidence="20">
    <location>
        <begin position="30"/>
        <end position="56"/>
    </location>
</feature>
<dbReference type="CDD" id="cd00284">
    <property type="entry name" value="Cytochrome_b_N"/>
    <property type="match status" value="1"/>
</dbReference>
<dbReference type="InterPro" id="IPR036150">
    <property type="entry name" value="Cyt_b/b6_C_sf"/>
</dbReference>